<organism evidence="2 3">
    <name type="scientific">Geodermatophilus telluris</name>
    <dbReference type="NCBI Taxonomy" id="1190417"/>
    <lineage>
        <taxon>Bacteria</taxon>
        <taxon>Bacillati</taxon>
        <taxon>Actinomycetota</taxon>
        <taxon>Actinomycetes</taxon>
        <taxon>Geodermatophilales</taxon>
        <taxon>Geodermatophilaceae</taxon>
        <taxon>Geodermatophilus</taxon>
    </lineage>
</organism>
<sequence>MADNDGDVTVNPLGVCSIMLFGHTPEEAIETVLRSGATGIEWRVDDRGPGAGSDVFTDNRCTLRFEDVARTVERCRRAGLEVVGLDTYVDTGDVATARRAAAAAAEAGVGWFRFRAPWRDGTAWSEQAQAARRFVDELERITSRHGVRALLELHQRSICPSASLTARILDGADPALIGAIYDAGNLLVEGYEDHDTAIELLGAHLAHVHVKNARYVPSEPGIPWVLQWSPMDDGLLDVVALRRALHRGGYRGWLSLEDFTADLAPVEALRRGLEVLDRAEPAMVTA</sequence>
<reference evidence="3" key="1">
    <citation type="submission" date="2016-10" db="EMBL/GenBank/DDBJ databases">
        <authorList>
            <person name="Varghese N."/>
            <person name="Submissions S."/>
        </authorList>
    </citation>
    <scope>NUCLEOTIDE SEQUENCE [LARGE SCALE GENOMIC DNA]</scope>
    <source>
        <strain evidence="3">DSM 45421</strain>
    </source>
</reference>
<dbReference type="PANTHER" id="PTHR12110">
    <property type="entry name" value="HYDROXYPYRUVATE ISOMERASE"/>
    <property type="match status" value="1"/>
</dbReference>
<dbReference type="GO" id="GO:0016853">
    <property type="term" value="F:isomerase activity"/>
    <property type="evidence" value="ECO:0007669"/>
    <property type="project" value="UniProtKB-KW"/>
</dbReference>
<accession>A0A1G6SZV7</accession>
<protein>
    <submittedName>
        <fullName evidence="2">Sugar phosphate isomerase/epimerase</fullName>
    </submittedName>
</protein>
<dbReference type="Gene3D" id="3.20.20.150">
    <property type="entry name" value="Divalent-metal-dependent TIM barrel enzymes"/>
    <property type="match status" value="1"/>
</dbReference>
<evidence type="ECO:0000313" key="2">
    <source>
        <dbReference type="EMBL" id="SDD21645.1"/>
    </source>
</evidence>
<name>A0A1G6SZV7_9ACTN</name>
<dbReference type="SUPFAM" id="SSF51658">
    <property type="entry name" value="Xylose isomerase-like"/>
    <property type="match status" value="1"/>
</dbReference>
<dbReference type="InterPro" id="IPR036237">
    <property type="entry name" value="Xyl_isomerase-like_sf"/>
</dbReference>
<evidence type="ECO:0000313" key="3">
    <source>
        <dbReference type="Proteomes" id="UP000199416"/>
    </source>
</evidence>
<dbReference type="OrthoDB" id="9815124at2"/>
<dbReference type="Pfam" id="PF01261">
    <property type="entry name" value="AP_endonuc_2"/>
    <property type="match status" value="1"/>
</dbReference>
<evidence type="ECO:0000259" key="1">
    <source>
        <dbReference type="Pfam" id="PF01261"/>
    </source>
</evidence>
<dbReference type="Proteomes" id="UP000199416">
    <property type="component" value="Unassembled WGS sequence"/>
</dbReference>
<dbReference type="AlphaFoldDB" id="A0A1G6SZV7"/>
<dbReference type="PANTHER" id="PTHR12110:SF41">
    <property type="entry name" value="INOSOSE DEHYDRATASE"/>
    <property type="match status" value="1"/>
</dbReference>
<dbReference type="RefSeq" id="WP_139173745.1">
    <property type="nucleotide sequence ID" value="NZ_FMZF01000006.1"/>
</dbReference>
<dbReference type="STRING" id="1190417.SAMN05660690_3666"/>
<proteinExistence type="predicted"/>
<keyword evidence="2" id="KW-0413">Isomerase</keyword>
<dbReference type="InterPro" id="IPR050312">
    <property type="entry name" value="IolE/XylAMocC-like"/>
</dbReference>
<dbReference type="InterPro" id="IPR013022">
    <property type="entry name" value="Xyl_isomerase-like_TIM-brl"/>
</dbReference>
<gene>
    <name evidence="2" type="ORF">SAMN05660690_3666</name>
</gene>
<keyword evidence="3" id="KW-1185">Reference proteome</keyword>
<feature type="domain" description="Xylose isomerase-like TIM barrel" evidence="1">
    <location>
        <begin position="32"/>
        <end position="278"/>
    </location>
</feature>
<dbReference type="EMBL" id="FMZF01000006">
    <property type="protein sequence ID" value="SDD21645.1"/>
    <property type="molecule type" value="Genomic_DNA"/>
</dbReference>